<organism evidence="1 2">
    <name type="scientific">Bonamia ostreae</name>
    <dbReference type="NCBI Taxonomy" id="126728"/>
    <lineage>
        <taxon>Eukaryota</taxon>
        <taxon>Sar</taxon>
        <taxon>Rhizaria</taxon>
        <taxon>Endomyxa</taxon>
        <taxon>Ascetosporea</taxon>
        <taxon>Haplosporida</taxon>
        <taxon>Bonamia</taxon>
    </lineage>
</organism>
<comment type="caution">
    <text evidence="1">The sequence shown here is derived from an EMBL/GenBank/DDBJ whole genome shotgun (WGS) entry which is preliminary data.</text>
</comment>
<dbReference type="EMBL" id="JBDODL010006007">
    <property type="protein sequence ID" value="MES1923400.1"/>
    <property type="molecule type" value="Genomic_DNA"/>
</dbReference>
<feature type="non-terminal residue" evidence="1">
    <location>
        <position position="140"/>
    </location>
</feature>
<gene>
    <name evidence="1" type="ORF">MHBO_004966</name>
</gene>
<keyword evidence="2" id="KW-1185">Reference proteome</keyword>
<sequence length="140" mass="16146">MGIYSSVISSELNSERPEKTWKYVIGYIKHGILSNNKNDLVSFALLDASKALTREGKYEESVNLLNLMQNLVNDNSDRNELKQTIRELVESHVKNGDFDYLGKIKDLNLKISARNKYLENERKASLARNYFFLDNLDNVL</sequence>
<evidence type="ECO:0000313" key="1">
    <source>
        <dbReference type="EMBL" id="MES1923400.1"/>
    </source>
</evidence>
<protein>
    <submittedName>
        <fullName evidence="1">Uncharacterized protein</fullName>
    </submittedName>
</protein>
<dbReference type="Proteomes" id="UP001439008">
    <property type="component" value="Unassembled WGS sequence"/>
</dbReference>
<proteinExistence type="predicted"/>
<accession>A0ABV2AUR3</accession>
<evidence type="ECO:0000313" key="2">
    <source>
        <dbReference type="Proteomes" id="UP001439008"/>
    </source>
</evidence>
<name>A0ABV2AUR3_9EUKA</name>
<reference evidence="1 2" key="1">
    <citation type="journal article" date="2024" name="BMC Biol.">
        <title>Comparative genomics of Ascetosporea gives new insight into the evolutionary basis for animal parasitism in Rhizaria.</title>
        <authorList>
            <person name="Hiltunen Thoren M."/>
            <person name="Onut-Brannstrom I."/>
            <person name="Alfjorden A."/>
            <person name="Peckova H."/>
            <person name="Swords F."/>
            <person name="Hooper C."/>
            <person name="Holzer A.S."/>
            <person name="Bass D."/>
            <person name="Burki F."/>
        </authorList>
    </citation>
    <scope>NUCLEOTIDE SEQUENCE [LARGE SCALE GENOMIC DNA]</scope>
    <source>
        <strain evidence="1">20-A016</strain>
    </source>
</reference>